<dbReference type="GO" id="GO:0043165">
    <property type="term" value="P:Gram-negative-bacterium-type cell outer membrane assembly"/>
    <property type="evidence" value="ECO:0007669"/>
    <property type="project" value="UniProtKB-UniRule"/>
</dbReference>
<dbReference type="GO" id="GO:1990351">
    <property type="term" value="C:transporter complex"/>
    <property type="evidence" value="ECO:0007669"/>
    <property type="project" value="TreeGrafter"/>
</dbReference>
<dbReference type="AlphaFoldDB" id="A0A1G8ESD9"/>
<reference evidence="4" key="1">
    <citation type="submission" date="2016-10" db="EMBL/GenBank/DDBJ databases">
        <authorList>
            <person name="Varghese N."/>
            <person name="Submissions S."/>
        </authorList>
    </citation>
    <scope>NUCLEOTIDE SEQUENCE [LARGE SCALE GENOMIC DNA]</scope>
    <source>
        <strain evidence="4">930I</strain>
    </source>
</reference>
<dbReference type="Pfam" id="PF04453">
    <property type="entry name" value="LptD"/>
    <property type="match status" value="1"/>
</dbReference>
<comment type="caution">
    <text evidence="1">Lacks conserved residue(s) required for the propagation of feature annotation.</text>
</comment>
<dbReference type="InterPro" id="IPR050218">
    <property type="entry name" value="LptD"/>
</dbReference>
<organism evidence="3 4">
    <name type="scientific">Roseospirillum parvum</name>
    <dbReference type="NCBI Taxonomy" id="83401"/>
    <lineage>
        <taxon>Bacteria</taxon>
        <taxon>Pseudomonadati</taxon>
        <taxon>Pseudomonadota</taxon>
        <taxon>Alphaproteobacteria</taxon>
        <taxon>Rhodospirillales</taxon>
        <taxon>Rhodospirillaceae</taxon>
        <taxon>Roseospirillum</taxon>
    </lineage>
</organism>
<comment type="function">
    <text evidence="1">Involved in the assembly of lipopolysaccharide (LPS) at the surface of the outer membrane.</text>
</comment>
<keyword evidence="1" id="KW-0472">Membrane</keyword>
<dbReference type="Gene3D" id="2.60.450.10">
    <property type="entry name" value="Lipopolysaccharide (LPS) transport protein A like domain"/>
    <property type="match status" value="1"/>
</dbReference>
<dbReference type="InterPro" id="IPR020889">
    <property type="entry name" value="LipoPS_assembly_LptD"/>
</dbReference>
<keyword evidence="4" id="KW-1185">Reference proteome</keyword>
<dbReference type="Proteomes" id="UP000217076">
    <property type="component" value="Unassembled WGS sequence"/>
</dbReference>
<comment type="subunit">
    <text evidence="1">Component of the lipopolysaccharide transport and assembly complex.</text>
</comment>
<keyword evidence="1" id="KW-0732">Signal</keyword>
<gene>
    <name evidence="1" type="primary">lptD</name>
    <name evidence="3" type="ORF">SAMN05421742_11119</name>
</gene>
<dbReference type="PANTHER" id="PTHR30189">
    <property type="entry name" value="LPS-ASSEMBLY PROTEIN"/>
    <property type="match status" value="1"/>
</dbReference>
<comment type="subcellular location">
    <subcellularLocation>
        <location evidence="1">Cell outer membrane</location>
    </subcellularLocation>
</comment>
<comment type="similarity">
    <text evidence="1">Belongs to the LptD family.</text>
</comment>
<name>A0A1G8ESD9_9PROT</name>
<feature type="domain" description="LptD C-terminal" evidence="2">
    <location>
        <begin position="288"/>
        <end position="632"/>
    </location>
</feature>
<evidence type="ECO:0000313" key="3">
    <source>
        <dbReference type="EMBL" id="SDH72649.1"/>
    </source>
</evidence>
<evidence type="ECO:0000313" key="4">
    <source>
        <dbReference type="Proteomes" id="UP000217076"/>
    </source>
</evidence>
<sequence length="720" mass="79251" precursor="true">MLMALVLIPAVWLAAGGPASAQTIWGGAAEGGDPVHGPRETVVTASQMTYDRDLEVVTGRGDVEVLHGQRMVVADTINYDIGHDLVTASGNVSLVEPDGNVLFADYVELKGDLAEGVAREIRLMLADRSRLFAESLTRQAGNRSTLTRARYTPCDTCRDNPDRAPLWQVKAREVVHDQAAREIYYRDATLEMFGVPVAYTPYLQHADPTVRRQSGLLPPTIGNSSSLGFNVKVPYFFVLSDHEDLTLTALATTEKGGSLIAEHRNRFRTGEVDHTASLTYDGDSTVGHIDGEGEFHIDETFRAGWEVALAPDDTYMRRYGFGADAWLTNRAYVEGFDNNDYASLDGFYFQGQRADDDPGLTPLVLPRLQYHLVGDPGRAGGYTWFKGGAVAINRGEGSDSRRLSGDLGWTLPYISPLGERYELTTRVKGDLYHVAQVADGTPADGSFDGVTGRVIPSMSLRWSLPLAAARETHTEIIEPIIQGIVAPVGGNPSGIPNDDSRDFVFDDTNLFSDNRFTGWDRVEDGSRLNYGLRYSAIGRGGGDFSMLIGQSYRFHESAMFGTDSGLSGKLSDVVGRLAVRPSDNLNLNYRFRLDRENFAPQFSNLDLNIGPDPLSLGLSHIYLTETRIDDTTIDEKHQMSGSLNSRFGQYWEGKVDATYDLRDNHKGWVSVGGALTYEDECFTMRGTVRQSYTSDRDYEDGLSFSLQLILKTLGEVNTNG</sequence>
<protein>
    <recommendedName>
        <fullName evidence="1">LPS-assembly protein LptD</fullName>
    </recommendedName>
</protein>
<dbReference type="STRING" id="83401.SAMN05421742_11119"/>
<dbReference type="PANTHER" id="PTHR30189:SF1">
    <property type="entry name" value="LPS-ASSEMBLY PROTEIN LPTD"/>
    <property type="match status" value="1"/>
</dbReference>
<evidence type="ECO:0000259" key="2">
    <source>
        <dbReference type="Pfam" id="PF04453"/>
    </source>
</evidence>
<feature type="chain" id="PRO_5011801652" description="LPS-assembly protein LptD" evidence="1">
    <location>
        <begin position="22"/>
        <end position="720"/>
    </location>
</feature>
<dbReference type="HAMAP" id="MF_01411">
    <property type="entry name" value="LPS_assembly_LptD"/>
    <property type="match status" value="1"/>
</dbReference>
<keyword evidence="1" id="KW-0998">Cell outer membrane</keyword>
<dbReference type="InterPro" id="IPR007543">
    <property type="entry name" value="LptD_C"/>
</dbReference>
<accession>A0A1G8ESD9</accession>
<dbReference type="GO" id="GO:0015920">
    <property type="term" value="P:lipopolysaccharide transport"/>
    <property type="evidence" value="ECO:0007669"/>
    <property type="project" value="InterPro"/>
</dbReference>
<dbReference type="GO" id="GO:0009279">
    <property type="term" value="C:cell outer membrane"/>
    <property type="evidence" value="ECO:0007669"/>
    <property type="project" value="UniProtKB-SubCell"/>
</dbReference>
<feature type="signal peptide" evidence="1">
    <location>
        <begin position="1"/>
        <end position="21"/>
    </location>
</feature>
<dbReference type="EMBL" id="FNCV01000011">
    <property type="protein sequence ID" value="SDH72649.1"/>
    <property type="molecule type" value="Genomic_DNA"/>
</dbReference>
<evidence type="ECO:0000256" key="1">
    <source>
        <dbReference type="HAMAP-Rule" id="MF_01411"/>
    </source>
</evidence>
<proteinExistence type="inferred from homology"/>